<protein>
    <submittedName>
        <fullName evidence="5">Uncharacterized protein</fullName>
    </submittedName>
</protein>
<dbReference type="GO" id="GO:0008878">
    <property type="term" value="F:glucose-1-phosphate adenylyltransferase activity"/>
    <property type="evidence" value="ECO:0007669"/>
    <property type="project" value="InterPro"/>
</dbReference>
<dbReference type="GO" id="GO:0005978">
    <property type="term" value="P:glycogen biosynthetic process"/>
    <property type="evidence" value="ECO:0007669"/>
    <property type="project" value="UniProtKB-KW"/>
</dbReference>
<dbReference type="InterPro" id="IPR011004">
    <property type="entry name" value="Trimer_LpxA-like_sf"/>
</dbReference>
<dbReference type="RefSeq" id="WP_343251144.1">
    <property type="nucleotide sequence ID" value="NZ_HG937516.1"/>
</dbReference>
<dbReference type="InterPro" id="IPR011831">
    <property type="entry name" value="ADP-Glc_PPase"/>
</dbReference>
<dbReference type="InterPro" id="IPR011832">
    <property type="entry name" value="GlgDAde_trans"/>
</dbReference>
<dbReference type="Pfam" id="PF24894">
    <property type="entry name" value="Hexapep_GlmU"/>
    <property type="match status" value="1"/>
</dbReference>
<evidence type="ECO:0000259" key="4">
    <source>
        <dbReference type="Pfam" id="PF24894"/>
    </source>
</evidence>
<dbReference type="CDD" id="cd04651">
    <property type="entry name" value="LbH_G1P_AT_C"/>
    <property type="match status" value="1"/>
</dbReference>
<proteinExistence type="inferred from homology"/>
<organism evidence="5 6">
    <name type="scientific">Mycoplasma amphoriforme A39</name>
    <dbReference type="NCBI Taxonomy" id="572419"/>
    <lineage>
        <taxon>Bacteria</taxon>
        <taxon>Bacillati</taxon>
        <taxon>Mycoplasmatota</taxon>
        <taxon>Mollicutes</taxon>
        <taxon>Mycoplasmataceae</taxon>
        <taxon>Mycoplasma</taxon>
    </lineage>
</organism>
<accession>A0A292IHV5</accession>
<dbReference type="KEGG" id="mamp:MAMA39_04040"/>
<dbReference type="InterPro" id="IPR005835">
    <property type="entry name" value="NTP_transferase_dom"/>
</dbReference>
<dbReference type="Gene3D" id="3.90.550.10">
    <property type="entry name" value="Spore Coat Polysaccharide Biosynthesis Protein SpsA, Chain A"/>
    <property type="match status" value="1"/>
</dbReference>
<dbReference type="Proteomes" id="UP000261764">
    <property type="component" value="Chromosome I"/>
</dbReference>
<dbReference type="AlphaFoldDB" id="A0A292IHV5"/>
<feature type="domain" description="Nucleotidyl transferase" evidence="3">
    <location>
        <begin position="18"/>
        <end position="162"/>
    </location>
</feature>
<gene>
    <name evidence="5" type="ORF">MAMA39_04040</name>
</gene>
<dbReference type="InterPro" id="IPR056818">
    <property type="entry name" value="GlmU/GlgC-like_hexapep"/>
</dbReference>
<evidence type="ECO:0000313" key="6">
    <source>
        <dbReference type="Proteomes" id="UP000261764"/>
    </source>
</evidence>
<dbReference type="Gene3D" id="2.160.10.10">
    <property type="entry name" value="Hexapeptide repeat proteins"/>
    <property type="match status" value="1"/>
</dbReference>
<evidence type="ECO:0000259" key="3">
    <source>
        <dbReference type="Pfam" id="PF00483"/>
    </source>
</evidence>
<dbReference type="NCBIfam" id="TIGR02092">
    <property type="entry name" value="glgD"/>
    <property type="match status" value="1"/>
</dbReference>
<comment type="similarity">
    <text evidence="1">Belongs to the bacterial/plant glucose-1-phosphate adenylyltransferase family.</text>
</comment>
<keyword evidence="6" id="KW-1185">Reference proteome</keyword>
<feature type="domain" description="Glucose-1-phosphate adenylyltransferase/Bifunctional protein GlmU-like C-terminal hexapeptide" evidence="4">
    <location>
        <begin position="286"/>
        <end position="354"/>
    </location>
</feature>
<dbReference type="InterPro" id="IPR029044">
    <property type="entry name" value="Nucleotide-diphossugar_trans"/>
</dbReference>
<evidence type="ECO:0000256" key="2">
    <source>
        <dbReference type="ARBA" id="ARBA00023056"/>
    </source>
</evidence>
<name>A0A292IHV5_9MOLU</name>
<dbReference type="SUPFAM" id="SSF51161">
    <property type="entry name" value="Trimeric LpxA-like enzymes"/>
    <property type="match status" value="1"/>
</dbReference>
<evidence type="ECO:0000256" key="1">
    <source>
        <dbReference type="ARBA" id="ARBA00010443"/>
    </source>
</evidence>
<dbReference type="SUPFAM" id="SSF53448">
    <property type="entry name" value="Nucleotide-diphospho-sugar transferases"/>
    <property type="match status" value="1"/>
</dbReference>
<sequence length="372" mass="42069">MTLDRSIFAIVDANQNASQIRGLGSNHALPILPVLSRYRLVDFAFSNLVNASIDPVYLVIDKPNRHIFNYIGSGSNWNLHRKNRGLNYLFTTKDQIGTGNNLGVLYKSKEHISKLNRNYVLYTNIKTINRIDYKQMYELLIESNADIVWAYRTQTTDSTMLGSEILKVNKKSQRVLNFGINSTVNEEKNLNLGIFMMPKDLYIRMLDEAVEVNLNSRIETFLQSKVNDLKIVGYQVPTWIGFLNSVEDYFTNQIYALLDANITKEVFTKTPLYTQENDQISSFYGKTAKVRHCLLGSGCHITGTVKNSILFRGVTVKPGAEVENCIVLNNVVIGENVKLKNIIIDDNALITDGKILIASEKSPLVVFKNSQI</sequence>
<dbReference type="EMBL" id="HG937516">
    <property type="protein sequence ID" value="CDN40524.1"/>
    <property type="molecule type" value="Genomic_DNA"/>
</dbReference>
<reference evidence="5 6" key="1">
    <citation type="journal article" date="2015" name="Clin. Infect. Dis.">
        <title>Genomic Investigations unmask Mycoplasma amphoriforme, a new respiratory pathogen.</title>
        <authorList>
            <person name="Gillespie S.H."/>
            <person name="Ling C.L."/>
            <person name="Oravcova K."/>
            <person name="Pinheiro M."/>
            <person name="Wells L."/>
            <person name="Bryant J.M."/>
            <person name="McHugh T.D."/>
            <person name="Bebear C."/>
            <person name="Webster D."/>
            <person name="Harris S.R."/>
            <person name="Seth-Smith H.M."/>
            <person name="Thomson N.R."/>
        </authorList>
    </citation>
    <scope>NUCLEOTIDE SEQUENCE [LARGE SCALE GENOMIC DNA]</scope>
    <source>
        <strain evidence="5 6">A39</strain>
    </source>
</reference>
<dbReference type="PANTHER" id="PTHR43523:SF6">
    <property type="entry name" value="GLYCOGEN BIOSYNTHESIS PROTEIN GLGD"/>
    <property type="match status" value="1"/>
</dbReference>
<dbReference type="Pfam" id="PF00483">
    <property type="entry name" value="NTP_transferase"/>
    <property type="match status" value="1"/>
</dbReference>
<dbReference type="PANTHER" id="PTHR43523">
    <property type="entry name" value="GLUCOSE-1-PHOSPHATE ADENYLYLTRANSFERASE-RELATED"/>
    <property type="match status" value="1"/>
</dbReference>
<evidence type="ECO:0000313" key="5">
    <source>
        <dbReference type="EMBL" id="CDN40524.1"/>
    </source>
</evidence>
<keyword evidence="2" id="KW-0320">Glycogen biosynthesis</keyword>